<dbReference type="Proteomes" id="UP000823775">
    <property type="component" value="Unassembled WGS sequence"/>
</dbReference>
<name>A0ABS8T2Z5_DATST</name>
<proteinExistence type="predicted"/>
<dbReference type="EMBL" id="JACEIK010001004">
    <property type="protein sequence ID" value="MCD7464927.1"/>
    <property type="molecule type" value="Genomic_DNA"/>
</dbReference>
<organism evidence="1 2">
    <name type="scientific">Datura stramonium</name>
    <name type="common">Jimsonweed</name>
    <name type="synonym">Common thornapple</name>
    <dbReference type="NCBI Taxonomy" id="4076"/>
    <lineage>
        <taxon>Eukaryota</taxon>
        <taxon>Viridiplantae</taxon>
        <taxon>Streptophyta</taxon>
        <taxon>Embryophyta</taxon>
        <taxon>Tracheophyta</taxon>
        <taxon>Spermatophyta</taxon>
        <taxon>Magnoliopsida</taxon>
        <taxon>eudicotyledons</taxon>
        <taxon>Gunneridae</taxon>
        <taxon>Pentapetalae</taxon>
        <taxon>asterids</taxon>
        <taxon>lamiids</taxon>
        <taxon>Solanales</taxon>
        <taxon>Solanaceae</taxon>
        <taxon>Solanoideae</taxon>
        <taxon>Datureae</taxon>
        <taxon>Datura</taxon>
    </lineage>
</organism>
<protein>
    <submittedName>
        <fullName evidence="1">Uncharacterized protein</fullName>
    </submittedName>
</protein>
<gene>
    <name evidence="1" type="ORF">HAX54_000228</name>
</gene>
<reference evidence="1 2" key="1">
    <citation type="journal article" date="2021" name="BMC Genomics">
        <title>Datura genome reveals duplications of psychoactive alkaloid biosynthetic genes and high mutation rate following tissue culture.</title>
        <authorList>
            <person name="Rajewski A."/>
            <person name="Carter-House D."/>
            <person name="Stajich J."/>
            <person name="Litt A."/>
        </authorList>
    </citation>
    <scope>NUCLEOTIDE SEQUENCE [LARGE SCALE GENOMIC DNA]</scope>
    <source>
        <strain evidence="1">AR-01</strain>
    </source>
</reference>
<comment type="caution">
    <text evidence="1">The sequence shown here is derived from an EMBL/GenBank/DDBJ whole genome shotgun (WGS) entry which is preliminary data.</text>
</comment>
<keyword evidence="2" id="KW-1185">Reference proteome</keyword>
<accession>A0ABS8T2Z5</accession>
<evidence type="ECO:0000313" key="1">
    <source>
        <dbReference type="EMBL" id="MCD7464927.1"/>
    </source>
</evidence>
<sequence length="92" mass="10652">MVRENEVWGEKMKIMGQGMGQVCQLLNSSYYAYDGPVWPEMGISVNRKPMQEFCFCPVLHLCSTKSLTIWFIDDSYVLNSFPRLYGPYFAHA</sequence>
<evidence type="ECO:0000313" key="2">
    <source>
        <dbReference type="Proteomes" id="UP000823775"/>
    </source>
</evidence>